<dbReference type="SMART" id="SM00738">
    <property type="entry name" value="NGN"/>
    <property type="match status" value="1"/>
</dbReference>
<dbReference type="RefSeq" id="WP_050074372.1">
    <property type="nucleotide sequence ID" value="NZ_CPZJ01000019.1"/>
</dbReference>
<dbReference type="Proteomes" id="UP000038750">
    <property type="component" value="Unassembled WGS sequence"/>
</dbReference>
<accession>A0A0T9MTV4</accession>
<dbReference type="CDD" id="cd09894">
    <property type="entry name" value="NGN_SP_AnfA1"/>
    <property type="match status" value="1"/>
</dbReference>
<dbReference type="SUPFAM" id="SSF82679">
    <property type="entry name" value="N-utilization substance G protein NusG, N-terminal domain"/>
    <property type="match status" value="1"/>
</dbReference>
<evidence type="ECO:0000313" key="3">
    <source>
        <dbReference type="EMBL" id="CNG45955.1"/>
    </source>
</evidence>
<dbReference type="AlphaFoldDB" id="A0A0T9MTV4"/>
<reference evidence="3 4" key="1">
    <citation type="submission" date="2015-03" db="EMBL/GenBank/DDBJ databases">
        <authorList>
            <person name="Murphy D."/>
        </authorList>
    </citation>
    <scope>NUCLEOTIDE SEQUENCE [LARGE SCALE GENOMIC DNA]</scope>
    <source>
        <strain evidence="3 4">BR165/97</strain>
    </source>
</reference>
<evidence type="ECO:0000259" key="2">
    <source>
        <dbReference type="SMART" id="SM00738"/>
    </source>
</evidence>
<feature type="domain" description="NusG-like N-terminal" evidence="2">
    <location>
        <begin position="1"/>
        <end position="105"/>
    </location>
</feature>
<dbReference type="InterPro" id="IPR036735">
    <property type="entry name" value="NGN_dom_sf"/>
</dbReference>
<dbReference type="EMBL" id="CPZJ01000019">
    <property type="protein sequence ID" value="CNG45955.1"/>
    <property type="molecule type" value="Genomic_DNA"/>
</dbReference>
<dbReference type="Gene3D" id="3.30.70.940">
    <property type="entry name" value="NusG, N-terminal domain"/>
    <property type="match status" value="1"/>
</dbReference>
<dbReference type="GO" id="GO:0006354">
    <property type="term" value="P:DNA-templated transcription elongation"/>
    <property type="evidence" value="ECO:0007669"/>
    <property type="project" value="InterPro"/>
</dbReference>
<organism evidence="3 4">
    <name type="scientific">Yersinia intermedia</name>
    <dbReference type="NCBI Taxonomy" id="631"/>
    <lineage>
        <taxon>Bacteria</taxon>
        <taxon>Pseudomonadati</taxon>
        <taxon>Pseudomonadota</taxon>
        <taxon>Gammaproteobacteria</taxon>
        <taxon>Enterobacterales</taxon>
        <taxon>Yersiniaceae</taxon>
        <taxon>Yersinia</taxon>
    </lineage>
</organism>
<keyword evidence="1" id="KW-0804">Transcription</keyword>
<dbReference type="OrthoDB" id="9790639at2"/>
<evidence type="ECO:0000256" key="1">
    <source>
        <dbReference type="ARBA" id="ARBA00023163"/>
    </source>
</evidence>
<protein>
    <submittedName>
        <fullName evidence="3">Transcriptional activator</fullName>
    </submittedName>
</protein>
<evidence type="ECO:0000313" key="4">
    <source>
        <dbReference type="Proteomes" id="UP000038750"/>
    </source>
</evidence>
<proteinExistence type="predicted"/>
<sequence>MERWYLACHKAGKDNVFKAQMTLERINVMAFSPIMRTYRPRADRPGQNRQVIEQLFPGYIFICFDPEIHHSSKIETSPGISHLVRFAGEIAPIRETVVDSVMRLPVCVQAFASIHPGKRQWDKNQIPLNNVQRQQIQSLVDEKDGEVRSALFFAFIEAIR</sequence>
<dbReference type="Pfam" id="PF02357">
    <property type="entry name" value="NusG"/>
    <property type="match status" value="1"/>
</dbReference>
<name>A0A0T9MTV4_YERIN</name>
<gene>
    <name evidence="3" type="primary">rfaH_2</name>
    <name evidence="3" type="ORF">ERS008530_03804</name>
</gene>
<dbReference type="InterPro" id="IPR006645">
    <property type="entry name" value="NGN-like_dom"/>
</dbReference>